<dbReference type="Pfam" id="PF10123">
    <property type="entry name" value="Mu-like_Pro"/>
    <property type="match status" value="1"/>
</dbReference>
<dbReference type="eggNOG" id="COG4388">
    <property type="taxonomic scope" value="Bacteria"/>
</dbReference>
<reference evidence="2 3" key="1">
    <citation type="journal article" date="2010" name="J. Bacteriol.">
        <title>Genome sequence of Fulvimarina pelagi HTCC2506T, a Mn(II)-oxidizing alphaproteobacterium possessing an aerobic anoxygenic photosynthetic gene cluster and Xanthorhodopsin.</title>
        <authorList>
            <person name="Kang I."/>
            <person name="Oh H.M."/>
            <person name="Lim S.I."/>
            <person name="Ferriera S."/>
            <person name="Giovannoni S.J."/>
            <person name="Cho J.C."/>
        </authorList>
    </citation>
    <scope>NUCLEOTIDE SEQUENCE [LARGE SCALE GENOMIC DNA]</scope>
    <source>
        <strain evidence="2 3">HTCC2506</strain>
    </source>
</reference>
<dbReference type="HOGENOM" id="CLU_062795_0_0_5"/>
<evidence type="ECO:0000256" key="1">
    <source>
        <dbReference type="SAM" id="MobiDB-lite"/>
    </source>
</evidence>
<gene>
    <name evidence="2" type="ORF">FP2506_11437</name>
</gene>
<name>Q0FYZ2_9HYPH</name>
<evidence type="ECO:0000313" key="2">
    <source>
        <dbReference type="EMBL" id="EAU40166.1"/>
    </source>
</evidence>
<dbReference type="EMBL" id="AATP01000009">
    <property type="protein sequence ID" value="EAU40166.1"/>
    <property type="molecule type" value="Genomic_DNA"/>
</dbReference>
<comment type="caution">
    <text evidence="2">The sequence shown here is derived from an EMBL/GenBank/DDBJ whole genome shotgun (WGS) entry which is preliminary data.</text>
</comment>
<organism evidence="2 3">
    <name type="scientific">Fulvimarina pelagi HTCC2506</name>
    <dbReference type="NCBI Taxonomy" id="314231"/>
    <lineage>
        <taxon>Bacteria</taxon>
        <taxon>Pseudomonadati</taxon>
        <taxon>Pseudomonadota</taxon>
        <taxon>Alphaproteobacteria</taxon>
        <taxon>Hyphomicrobiales</taxon>
        <taxon>Aurantimonadaceae</taxon>
        <taxon>Fulvimarina</taxon>
    </lineage>
</organism>
<protein>
    <recommendedName>
        <fullName evidence="4">Mu-like prophage I protein</fullName>
    </recommendedName>
</protein>
<accession>Q0FYZ2</accession>
<dbReference type="RefSeq" id="WP_007067422.1">
    <property type="nucleotide sequence ID" value="NZ_DS022272.1"/>
</dbReference>
<keyword evidence="3" id="KW-1185">Reference proteome</keyword>
<dbReference type="InterPro" id="IPR012106">
    <property type="entry name" value="Phage_Mu_Gp1"/>
</dbReference>
<proteinExistence type="predicted"/>
<evidence type="ECO:0008006" key="4">
    <source>
        <dbReference type="Google" id="ProtNLM"/>
    </source>
</evidence>
<dbReference type="AlphaFoldDB" id="Q0FYZ2"/>
<sequence length="351" mass="36658">MTNAQTLSSSTPVPAAVSAGDVLVQLAAQVGGPASPAPDWIKIAPRGRVTDRNGATHVFDPEALAARFAADDTKIPLDFDHSTVLLGAKGQRSDAVGWIEEMEARADGLYGRVDWLDTGKAALAARTHRYISPSFPRDTAGNAGWIHSVALVTAPALSKMPALAHADLSLKPDTEHTMSHYAALAATLGLGSDATETAVLAAVQKLKDGDKVDKAVHDQTLANLASTTKQLQTLQAAGRKASVDAVLEQALKEKRIVPAQRETYEALCASDEGLEHVKALLAATPANLTASGLDGKKPDPGTGGEPAEIDPVVLAAKANEYLSAQHAAGNPITYLSAFNHVEAELEKEASH</sequence>
<dbReference type="Proteomes" id="UP000004310">
    <property type="component" value="Unassembled WGS sequence"/>
</dbReference>
<dbReference type="STRING" id="217511.GCA_001463845_01028"/>
<feature type="region of interest" description="Disordered" evidence="1">
    <location>
        <begin position="289"/>
        <end position="308"/>
    </location>
</feature>
<evidence type="ECO:0000313" key="3">
    <source>
        <dbReference type="Proteomes" id="UP000004310"/>
    </source>
</evidence>